<accession>A0A1D9ICE5</accession>
<reference evidence="6 7" key="1">
    <citation type="submission" date="2016-10" db="EMBL/GenBank/DDBJ databases">
        <title>Complete genome sequences of three Cupriavidus strains isolated from various Malaysian environments.</title>
        <authorList>
            <person name="Abdullah A.A.-A."/>
            <person name="Shafie N.A.H."/>
            <person name="Lau N.S."/>
        </authorList>
    </citation>
    <scope>NUCLEOTIDE SEQUENCE [LARGE SCALE GENOMIC DNA]</scope>
    <source>
        <strain evidence="6 7">USMAA1020</strain>
    </source>
</reference>
<dbReference type="PROSITE" id="PS51077">
    <property type="entry name" value="HTH_ICLR"/>
    <property type="match status" value="1"/>
</dbReference>
<dbReference type="SUPFAM" id="SSF55781">
    <property type="entry name" value="GAF domain-like"/>
    <property type="match status" value="1"/>
</dbReference>
<dbReference type="EMBL" id="CP017755">
    <property type="protein sequence ID" value="AOZ09804.1"/>
    <property type="molecule type" value="Genomic_DNA"/>
</dbReference>
<evidence type="ECO:0000256" key="2">
    <source>
        <dbReference type="ARBA" id="ARBA00023125"/>
    </source>
</evidence>
<evidence type="ECO:0000256" key="3">
    <source>
        <dbReference type="ARBA" id="ARBA00023163"/>
    </source>
</evidence>
<keyword evidence="7" id="KW-1185">Reference proteome</keyword>
<proteinExistence type="predicted"/>
<dbReference type="InterPro" id="IPR036390">
    <property type="entry name" value="WH_DNA-bd_sf"/>
</dbReference>
<dbReference type="InterPro" id="IPR014757">
    <property type="entry name" value="Tscrpt_reg_IclR_C"/>
</dbReference>
<dbReference type="SMART" id="SM00346">
    <property type="entry name" value="HTH_ICLR"/>
    <property type="match status" value="1"/>
</dbReference>
<evidence type="ECO:0000259" key="5">
    <source>
        <dbReference type="PROSITE" id="PS51078"/>
    </source>
</evidence>
<evidence type="ECO:0000313" key="7">
    <source>
        <dbReference type="Proteomes" id="UP000177515"/>
    </source>
</evidence>
<sequence length="249" mass="26079">MSASPLPALPARPGVQSLARVFTLLELLAAHNGTGLALPDLAALAGIDRTTAHRMVRFLESAGQVEREAAGKRYHLGPAAMALGLRALNRTAADSALVVKMKALARLTGDTVFLIARLGDHGHCLHTEEGSHRIKSFHMLTGSSRLLGQGTGSMALLAGLDNSEIAAHFARHRGEYEAGGLSLLKLQRGVERCRRLGYALAGAEGVAGIGYVLPPPMGPDAAISIVSATTRMPASRRHEMGGVIAAMFA</sequence>
<evidence type="ECO:0000256" key="1">
    <source>
        <dbReference type="ARBA" id="ARBA00023015"/>
    </source>
</evidence>
<dbReference type="PANTHER" id="PTHR30136:SF39">
    <property type="entry name" value="TRANSCRIPTIONAL REGULATORY PROTEIN"/>
    <property type="match status" value="1"/>
</dbReference>
<dbReference type="SUPFAM" id="SSF46785">
    <property type="entry name" value="Winged helix' DNA-binding domain"/>
    <property type="match status" value="1"/>
</dbReference>
<organism evidence="6 7">
    <name type="scientific">Cupriavidus malaysiensis</name>
    <dbReference type="NCBI Taxonomy" id="367825"/>
    <lineage>
        <taxon>Bacteria</taxon>
        <taxon>Pseudomonadati</taxon>
        <taxon>Pseudomonadota</taxon>
        <taxon>Betaproteobacteria</taxon>
        <taxon>Burkholderiales</taxon>
        <taxon>Burkholderiaceae</taxon>
        <taxon>Cupriavidus</taxon>
    </lineage>
</organism>
<gene>
    <name evidence="6" type="ORF">BKK80_29330</name>
</gene>
<dbReference type="InterPro" id="IPR029016">
    <property type="entry name" value="GAF-like_dom_sf"/>
</dbReference>
<protein>
    <submittedName>
        <fullName evidence="6">IclR family transcriptional regulator</fullName>
    </submittedName>
</protein>
<keyword evidence="1" id="KW-0805">Transcription regulation</keyword>
<dbReference type="InterPro" id="IPR050707">
    <property type="entry name" value="HTH_MetabolicPath_Reg"/>
</dbReference>
<evidence type="ECO:0000313" key="6">
    <source>
        <dbReference type="EMBL" id="AOZ09804.1"/>
    </source>
</evidence>
<dbReference type="Gene3D" id="1.10.10.10">
    <property type="entry name" value="Winged helix-like DNA-binding domain superfamily/Winged helix DNA-binding domain"/>
    <property type="match status" value="1"/>
</dbReference>
<name>A0A1D9ICE5_9BURK</name>
<keyword evidence="3" id="KW-0804">Transcription</keyword>
<feature type="domain" description="HTH iclR-type" evidence="4">
    <location>
        <begin position="15"/>
        <end position="78"/>
    </location>
</feature>
<dbReference type="Proteomes" id="UP000177515">
    <property type="component" value="Chromosome 2"/>
</dbReference>
<evidence type="ECO:0000259" key="4">
    <source>
        <dbReference type="PROSITE" id="PS51077"/>
    </source>
</evidence>
<dbReference type="Pfam" id="PF09339">
    <property type="entry name" value="HTH_IclR"/>
    <property type="match status" value="1"/>
</dbReference>
<dbReference type="InterPro" id="IPR036388">
    <property type="entry name" value="WH-like_DNA-bd_sf"/>
</dbReference>
<feature type="domain" description="IclR-ED" evidence="5">
    <location>
        <begin position="79"/>
        <end position="249"/>
    </location>
</feature>
<keyword evidence="2" id="KW-0238">DNA-binding</keyword>
<dbReference type="PANTHER" id="PTHR30136">
    <property type="entry name" value="HELIX-TURN-HELIX TRANSCRIPTIONAL REGULATOR, ICLR FAMILY"/>
    <property type="match status" value="1"/>
</dbReference>
<dbReference type="PROSITE" id="PS51078">
    <property type="entry name" value="ICLR_ED"/>
    <property type="match status" value="1"/>
</dbReference>
<dbReference type="RefSeq" id="WP_071019218.1">
    <property type="nucleotide sequence ID" value="NZ_CP017755.1"/>
</dbReference>
<dbReference type="Gene3D" id="3.30.450.40">
    <property type="match status" value="1"/>
</dbReference>
<dbReference type="InterPro" id="IPR005471">
    <property type="entry name" value="Tscrpt_reg_IclR_N"/>
</dbReference>